<dbReference type="InterPro" id="IPR011051">
    <property type="entry name" value="RmlC_Cupin_sf"/>
</dbReference>
<name>A0AAW5ABM5_9NEIS</name>
<proteinExistence type="predicted"/>
<dbReference type="EMBL" id="JAKKDL010000004">
    <property type="protein sequence ID" value="MCF7529502.1"/>
    <property type="molecule type" value="Genomic_DNA"/>
</dbReference>
<dbReference type="AlphaFoldDB" id="A0AAW5ABM5"/>
<reference evidence="2" key="1">
    <citation type="submission" date="2022-01" db="EMBL/GenBank/DDBJ databases">
        <title>Neisseria sp. ZJ104.</title>
        <authorList>
            <person name="Yang C."/>
        </authorList>
    </citation>
    <scope>NUCLEOTIDE SEQUENCE</scope>
    <source>
        <strain evidence="2">ZJ104</strain>
    </source>
</reference>
<comment type="caution">
    <text evidence="2">The sequence shown here is derived from an EMBL/GenBank/DDBJ whole genome shotgun (WGS) entry which is preliminary data.</text>
</comment>
<dbReference type="InterPro" id="IPR014710">
    <property type="entry name" value="RmlC-like_jellyroll"/>
</dbReference>
<organism evidence="2 4">
    <name type="scientific">Neisseria lisongii</name>
    <dbReference type="NCBI Taxonomy" id="2912188"/>
    <lineage>
        <taxon>Bacteria</taxon>
        <taxon>Pseudomonadati</taxon>
        <taxon>Pseudomonadota</taxon>
        <taxon>Betaproteobacteria</taxon>
        <taxon>Neisseriales</taxon>
        <taxon>Neisseriaceae</taxon>
        <taxon>Neisseria</taxon>
    </lineage>
</organism>
<feature type="domain" description="Pirin C-terminal" evidence="1">
    <location>
        <begin position="3"/>
        <end position="96"/>
    </location>
</feature>
<dbReference type="RefSeq" id="WP_237092047.1">
    <property type="nucleotide sequence ID" value="NZ_JAKKDL010000001.1"/>
</dbReference>
<gene>
    <name evidence="2" type="ORF">L4H06_00080</name>
    <name evidence="3" type="ORF">L4H06_04590</name>
</gene>
<dbReference type="Pfam" id="PF05726">
    <property type="entry name" value="Pirin_C"/>
    <property type="match status" value="1"/>
</dbReference>
<evidence type="ECO:0000313" key="2">
    <source>
        <dbReference type="EMBL" id="MCF7528644.1"/>
    </source>
</evidence>
<dbReference type="Proteomes" id="UP001201397">
    <property type="component" value="Unassembled WGS sequence"/>
</dbReference>
<dbReference type="EMBL" id="JAKKDL010000001">
    <property type="protein sequence ID" value="MCF7528644.1"/>
    <property type="molecule type" value="Genomic_DNA"/>
</dbReference>
<dbReference type="Gene3D" id="2.60.120.10">
    <property type="entry name" value="Jelly Rolls"/>
    <property type="match status" value="2"/>
</dbReference>
<evidence type="ECO:0000313" key="3">
    <source>
        <dbReference type="EMBL" id="MCF7529502.1"/>
    </source>
</evidence>
<sequence>MQEQTLEIPAQIGWEYGVLVIKGEVQIDGQTFTQDELAKFEPIQTASRLRIHAQAGSHIMLLGGEPLPHPTLIWWNFVADHQTALEKAVADWNSGHPRFGNINISGTTFTRLIAPKISAKIG</sequence>
<evidence type="ECO:0000259" key="1">
    <source>
        <dbReference type="Pfam" id="PF05726"/>
    </source>
</evidence>
<accession>A0AAW5ABM5</accession>
<dbReference type="CDD" id="cd02247">
    <property type="entry name" value="cupin_pirin_C"/>
    <property type="match status" value="1"/>
</dbReference>
<evidence type="ECO:0000313" key="4">
    <source>
        <dbReference type="Proteomes" id="UP001201397"/>
    </source>
</evidence>
<dbReference type="InterPro" id="IPR008778">
    <property type="entry name" value="Pirin_C_dom"/>
</dbReference>
<dbReference type="SUPFAM" id="SSF51182">
    <property type="entry name" value="RmlC-like cupins"/>
    <property type="match status" value="1"/>
</dbReference>
<protein>
    <recommendedName>
        <fullName evidence="1">Pirin C-terminal domain-containing protein</fullName>
    </recommendedName>
</protein>